<keyword evidence="2" id="KW-1185">Reference proteome</keyword>
<evidence type="ECO:0000313" key="2">
    <source>
        <dbReference type="Proteomes" id="UP001500729"/>
    </source>
</evidence>
<dbReference type="SUPFAM" id="SSF159888">
    <property type="entry name" value="YdhG-like"/>
    <property type="match status" value="1"/>
</dbReference>
<dbReference type="EMBL" id="BAAAGS010000054">
    <property type="protein sequence ID" value="GAA0551689.1"/>
    <property type="molecule type" value="Genomic_DNA"/>
</dbReference>
<comment type="caution">
    <text evidence="1">The sequence shown here is derived from an EMBL/GenBank/DDBJ whole genome shotgun (WGS) entry which is preliminary data.</text>
</comment>
<organism evidence="1 2">
    <name type="scientific">Saccharopolyspora erythraea</name>
    <name type="common">Streptomyces erythraeus</name>
    <dbReference type="NCBI Taxonomy" id="1836"/>
    <lineage>
        <taxon>Bacteria</taxon>
        <taxon>Bacillati</taxon>
        <taxon>Actinomycetota</taxon>
        <taxon>Actinomycetes</taxon>
        <taxon>Pseudonocardiales</taxon>
        <taxon>Pseudonocardiaceae</taxon>
        <taxon>Saccharopolyspora</taxon>
    </lineage>
</organism>
<evidence type="ECO:0000313" key="1">
    <source>
        <dbReference type="EMBL" id="GAA0551689.1"/>
    </source>
</evidence>
<gene>
    <name evidence="1" type="ORF">GCM10009533_57540</name>
</gene>
<reference evidence="2" key="1">
    <citation type="journal article" date="2019" name="Int. J. Syst. Evol. Microbiol.">
        <title>The Global Catalogue of Microorganisms (GCM) 10K type strain sequencing project: providing services to taxonomists for standard genome sequencing and annotation.</title>
        <authorList>
            <consortium name="The Broad Institute Genomics Platform"/>
            <consortium name="The Broad Institute Genome Sequencing Center for Infectious Disease"/>
            <person name="Wu L."/>
            <person name="Ma J."/>
        </authorList>
    </citation>
    <scope>NUCLEOTIDE SEQUENCE [LARGE SCALE GENOMIC DNA]</scope>
    <source>
        <strain evidence="2">JCM 10303</strain>
    </source>
</reference>
<proteinExistence type="predicted"/>
<dbReference type="Proteomes" id="UP001500729">
    <property type="component" value="Unassembled WGS sequence"/>
</dbReference>
<name>A0ABP3NVL3_SACER</name>
<protein>
    <recommendedName>
        <fullName evidence="3">YdhG-like domain-containing protein</fullName>
    </recommendedName>
</protein>
<accession>A0ABP3NVL3</accession>
<evidence type="ECO:0008006" key="3">
    <source>
        <dbReference type="Google" id="ProtNLM"/>
    </source>
</evidence>
<sequence length="79" mass="8758">MAMREWLDGLDEETRAQVRALAALVLGTDSRVEHAVKWGRLTFAVDGDWPHWVCASPRRPGARGWCSTKVCCSTTPKGC</sequence>